<protein>
    <submittedName>
        <fullName evidence="3">Nitrogen fixation protein NifZ</fullName>
    </submittedName>
</protein>
<dbReference type="GO" id="GO:0009399">
    <property type="term" value="P:nitrogen fixation"/>
    <property type="evidence" value="ECO:0007669"/>
    <property type="project" value="InterPro"/>
</dbReference>
<dbReference type="Pfam" id="PF04319">
    <property type="entry name" value="NifZ"/>
    <property type="match status" value="1"/>
</dbReference>
<evidence type="ECO:0000313" key="3">
    <source>
        <dbReference type="EMBL" id="MBB4287658.1"/>
    </source>
</evidence>
<name>A0A7W6S2E5_9PROT</name>
<sequence length="100" mass="10914">MTTAASAETLEIASPPVFAPGSKVRARTLVRNDGTMPGHAVGDMLVEAGDIGYVRDVGAYLQRFWIYEVDFVSSRRVVGMRAEELELVAPPVPHDWEGAR</sequence>
<evidence type="ECO:0000256" key="1">
    <source>
        <dbReference type="ARBA" id="ARBA00008027"/>
    </source>
</evidence>
<comment type="similarity">
    <text evidence="1">Belongs to the NifZ family.</text>
</comment>
<organism evidence="3 4">
    <name type="scientific">Roseospira goensis</name>
    <dbReference type="NCBI Taxonomy" id="391922"/>
    <lineage>
        <taxon>Bacteria</taxon>
        <taxon>Pseudomonadati</taxon>
        <taxon>Pseudomonadota</taxon>
        <taxon>Alphaproteobacteria</taxon>
        <taxon>Rhodospirillales</taxon>
        <taxon>Rhodospirillaceae</taxon>
        <taxon>Roseospira</taxon>
    </lineage>
</organism>
<reference evidence="3 4" key="1">
    <citation type="submission" date="2020-08" db="EMBL/GenBank/DDBJ databases">
        <title>Genome sequencing of Purple Non-Sulfur Bacteria from various extreme environments.</title>
        <authorList>
            <person name="Mayer M."/>
        </authorList>
    </citation>
    <scope>NUCLEOTIDE SEQUENCE [LARGE SCALE GENOMIC DNA]</scope>
    <source>
        <strain evidence="3 4">JA135</strain>
    </source>
</reference>
<dbReference type="RefSeq" id="WP_184437629.1">
    <property type="nucleotide sequence ID" value="NZ_JACIGI010000045.1"/>
</dbReference>
<keyword evidence="4" id="KW-1185">Reference proteome</keyword>
<evidence type="ECO:0000256" key="2">
    <source>
        <dbReference type="ARBA" id="ARBA00023231"/>
    </source>
</evidence>
<dbReference type="EMBL" id="JACIGI010000045">
    <property type="protein sequence ID" value="MBB4287658.1"/>
    <property type="molecule type" value="Genomic_DNA"/>
</dbReference>
<dbReference type="InterPro" id="IPR007415">
    <property type="entry name" value="Nitrogenase_MoFe_mat_NifZ"/>
</dbReference>
<dbReference type="AlphaFoldDB" id="A0A7W6S2E5"/>
<keyword evidence="2" id="KW-0535">Nitrogen fixation</keyword>
<dbReference type="Proteomes" id="UP000555728">
    <property type="component" value="Unassembled WGS sequence"/>
</dbReference>
<accession>A0A7W6S2E5</accession>
<evidence type="ECO:0000313" key="4">
    <source>
        <dbReference type="Proteomes" id="UP000555728"/>
    </source>
</evidence>
<proteinExistence type="inferred from homology"/>
<comment type="caution">
    <text evidence="3">The sequence shown here is derived from an EMBL/GenBank/DDBJ whole genome shotgun (WGS) entry which is preliminary data.</text>
</comment>
<gene>
    <name evidence="3" type="ORF">GGD88_003413</name>
</gene>